<feature type="compositionally biased region" description="Polar residues" evidence="1">
    <location>
        <begin position="148"/>
        <end position="164"/>
    </location>
</feature>
<dbReference type="OrthoDB" id="10530979at2759"/>
<protein>
    <submittedName>
        <fullName evidence="2 4">Uncharacterized protein</fullName>
    </submittedName>
</protein>
<feature type="compositionally biased region" description="Basic and acidic residues" evidence="1">
    <location>
        <begin position="266"/>
        <end position="275"/>
    </location>
</feature>
<evidence type="ECO:0000313" key="3">
    <source>
        <dbReference type="Proteomes" id="UP000274504"/>
    </source>
</evidence>
<dbReference type="AlphaFoldDB" id="A0A0R3SXM2"/>
<feature type="compositionally biased region" description="Polar residues" evidence="1">
    <location>
        <begin position="276"/>
        <end position="287"/>
    </location>
</feature>
<evidence type="ECO:0000256" key="1">
    <source>
        <dbReference type="SAM" id="MobiDB-lite"/>
    </source>
</evidence>
<reference evidence="4" key="1">
    <citation type="submission" date="2017-02" db="UniProtKB">
        <authorList>
            <consortium name="WormBaseParasite"/>
        </authorList>
    </citation>
    <scope>IDENTIFICATION</scope>
</reference>
<feature type="region of interest" description="Disordered" evidence="1">
    <location>
        <begin position="140"/>
        <end position="164"/>
    </location>
</feature>
<reference evidence="2 3" key="2">
    <citation type="submission" date="2018-11" db="EMBL/GenBank/DDBJ databases">
        <authorList>
            <consortium name="Pathogen Informatics"/>
        </authorList>
    </citation>
    <scope>NUCLEOTIDE SEQUENCE [LARGE SCALE GENOMIC DNA]</scope>
</reference>
<feature type="region of interest" description="Disordered" evidence="1">
    <location>
        <begin position="177"/>
        <end position="196"/>
    </location>
</feature>
<proteinExistence type="predicted"/>
<dbReference type="STRING" id="6216.A0A0R3SXM2"/>
<evidence type="ECO:0000313" key="4">
    <source>
        <dbReference type="WBParaSite" id="HDID_0001051001-mRNA-1"/>
    </source>
</evidence>
<name>A0A0R3SXM2_HYMDI</name>
<dbReference type="EMBL" id="UYSG01011729">
    <property type="protein sequence ID" value="VDL63467.1"/>
    <property type="molecule type" value="Genomic_DNA"/>
</dbReference>
<gene>
    <name evidence="2" type="ORF">HDID_LOCUS10508</name>
</gene>
<feature type="region of interest" description="Disordered" evidence="1">
    <location>
        <begin position="264"/>
        <end position="287"/>
    </location>
</feature>
<accession>A0A0R3SXM2</accession>
<organism evidence="4">
    <name type="scientific">Hymenolepis diminuta</name>
    <name type="common">Rat tapeworm</name>
    <dbReference type="NCBI Taxonomy" id="6216"/>
    <lineage>
        <taxon>Eukaryota</taxon>
        <taxon>Metazoa</taxon>
        <taxon>Spiralia</taxon>
        <taxon>Lophotrochozoa</taxon>
        <taxon>Platyhelminthes</taxon>
        <taxon>Cestoda</taxon>
        <taxon>Eucestoda</taxon>
        <taxon>Cyclophyllidea</taxon>
        <taxon>Hymenolepididae</taxon>
        <taxon>Hymenolepis</taxon>
    </lineage>
</organism>
<evidence type="ECO:0000313" key="2">
    <source>
        <dbReference type="EMBL" id="VDL63467.1"/>
    </source>
</evidence>
<sequence>MKEDDTVYEGNFRNLTKPKILNWHIHDDRWPEQRIDPDIRRGNSFSNRYDAIITERLAKHPQSRYKGAHTVSLASYLNHHHNQGVNNFSPLYQRDALEERWLHNGSTLSVPHDTSEAEYEFTFPKQLLLICPQSVPLQRKSVGPRVGSHSNLQPKNISDNTESNFSIDNLSRLSTSGLTSRCESEPHVIIPTPTYSMAKLRQRTTNQDVTDQSSNAPILAPSNLLFPSGHNNLGDTMKNDSIDLGETGRINYRTGSFLGRFTNHSGESKVNKKGENATNSQQTRGGQTLNDYMVSGQLNKSVTSAPENSYNHTSLNRSTLLKRLVPKVPIELSKTAELDPVLALLLSDVSQLDEFRNNFRDKTTE</sequence>
<dbReference type="WBParaSite" id="HDID_0001051001-mRNA-1">
    <property type="protein sequence ID" value="HDID_0001051001-mRNA-1"/>
    <property type="gene ID" value="HDID_0001051001"/>
</dbReference>
<dbReference type="Proteomes" id="UP000274504">
    <property type="component" value="Unassembled WGS sequence"/>
</dbReference>